<accession>A0A3B0RHX1</accession>
<evidence type="ECO:0000256" key="4">
    <source>
        <dbReference type="ARBA" id="ARBA00023136"/>
    </source>
</evidence>
<reference evidence="6" key="1">
    <citation type="submission" date="2018-06" db="EMBL/GenBank/DDBJ databases">
        <authorList>
            <person name="Zhirakovskaya E."/>
        </authorList>
    </citation>
    <scope>NUCLEOTIDE SEQUENCE</scope>
</reference>
<evidence type="ECO:0000256" key="5">
    <source>
        <dbReference type="ARBA" id="ARBA00023237"/>
    </source>
</evidence>
<keyword evidence="3" id="KW-0812">Transmembrane</keyword>
<dbReference type="SUPFAM" id="SSF56954">
    <property type="entry name" value="Outer membrane efflux proteins (OEP)"/>
    <property type="match status" value="1"/>
</dbReference>
<dbReference type="GO" id="GO:0015288">
    <property type="term" value="F:porin activity"/>
    <property type="evidence" value="ECO:0007669"/>
    <property type="project" value="TreeGrafter"/>
</dbReference>
<evidence type="ECO:0000256" key="1">
    <source>
        <dbReference type="ARBA" id="ARBA00004442"/>
    </source>
</evidence>
<dbReference type="GO" id="GO:0009279">
    <property type="term" value="C:cell outer membrane"/>
    <property type="evidence" value="ECO:0007669"/>
    <property type="project" value="UniProtKB-SubCell"/>
</dbReference>
<dbReference type="GO" id="GO:1990281">
    <property type="term" value="C:efflux pump complex"/>
    <property type="evidence" value="ECO:0007669"/>
    <property type="project" value="TreeGrafter"/>
</dbReference>
<proteinExistence type="predicted"/>
<evidence type="ECO:0000256" key="2">
    <source>
        <dbReference type="ARBA" id="ARBA00022452"/>
    </source>
</evidence>
<dbReference type="EMBL" id="UOEJ01000038">
    <property type="protein sequence ID" value="VAV92974.1"/>
    <property type="molecule type" value="Genomic_DNA"/>
</dbReference>
<dbReference type="InterPro" id="IPR051906">
    <property type="entry name" value="TolC-like"/>
</dbReference>
<dbReference type="PANTHER" id="PTHR30026">
    <property type="entry name" value="OUTER MEMBRANE PROTEIN TOLC"/>
    <property type="match status" value="1"/>
</dbReference>
<evidence type="ECO:0000256" key="3">
    <source>
        <dbReference type="ARBA" id="ARBA00022692"/>
    </source>
</evidence>
<dbReference type="AlphaFoldDB" id="A0A3B0RHX1"/>
<gene>
    <name evidence="6" type="ORF">MNBD_ALPHA01-1920</name>
</gene>
<organism evidence="6">
    <name type="scientific">hydrothermal vent metagenome</name>
    <dbReference type="NCBI Taxonomy" id="652676"/>
    <lineage>
        <taxon>unclassified sequences</taxon>
        <taxon>metagenomes</taxon>
        <taxon>ecological metagenomes</taxon>
    </lineage>
</organism>
<dbReference type="GO" id="GO:0015562">
    <property type="term" value="F:efflux transmembrane transporter activity"/>
    <property type="evidence" value="ECO:0007669"/>
    <property type="project" value="InterPro"/>
</dbReference>
<dbReference type="PANTHER" id="PTHR30026:SF20">
    <property type="entry name" value="OUTER MEMBRANE PROTEIN TOLC"/>
    <property type="match status" value="1"/>
</dbReference>
<keyword evidence="4" id="KW-0472">Membrane</keyword>
<evidence type="ECO:0000313" key="6">
    <source>
        <dbReference type="EMBL" id="VAV92974.1"/>
    </source>
</evidence>
<sequence length="413" mass="46911">MRNGVFLGLFFLTFCSLALRAETEFPPDYKLHADPALSLRDVVDAALSRSPDRLMIKSRQEIAIALKRKSSSFFSDSPEIAISHQNDSLGSNQGLREWEGSLNMPLWLPGEKSANRRKARMSQAEADAYKALMTWQVAGEVRQILWNIKLAEATVRENRKSLEMARSLDRNMKKQIAAGNLPGRDALLSRQETMSREMALITARSEYFHAGQIYQKYTGLDRIPADFTEQMVERETGENLPLINLADARVDYLQAEFREITSRWNSPPTLSLGVRRERGAYQDRNIDSVSLGLSFPLGGRVHAAPKRAAAAVALADAERQRELTRRSQSLQLHEAHHEYETCHAQLLLAEEHFSLAGENLRLGQKSYELGESDMRDFLRIREQYFDSSREIVTQKIKCQRAVARHNQVKGILP</sequence>
<keyword evidence="2" id="KW-1134">Transmembrane beta strand</keyword>
<name>A0A3B0RHX1_9ZZZZ</name>
<keyword evidence="5" id="KW-0998">Cell outer membrane</keyword>
<comment type="subcellular location">
    <subcellularLocation>
        <location evidence="1">Cell outer membrane</location>
    </subcellularLocation>
</comment>
<dbReference type="Gene3D" id="1.20.1600.10">
    <property type="entry name" value="Outer membrane efflux proteins (OEP)"/>
    <property type="match status" value="1"/>
</dbReference>
<protein>
    <submittedName>
        <fullName evidence="6">Heavy metal RND efflux outer membrane protein, CzcC family</fullName>
    </submittedName>
</protein>